<feature type="compositionally biased region" description="Basic and acidic residues" evidence="2">
    <location>
        <begin position="446"/>
        <end position="455"/>
    </location>
</feature>
<dbReference type="AlphaFoldDB" id="A0A642V9G8"/>
<keyword evidence="1" id="KW-0862">Zinc</keyword>
<feature type="region of interest" description="Disordered" evidence="2">
    <location>
        <begin position="812"/>
        <end position="849"/>
    </location>
</feature>
<name>A0A642V9G8_9ASCO</name>
<feature type="compositionally biased region" description="Basic and acidic residues" evidence="2">
    <location>
        <begin position="421"/>
        <end position="431"/>
    </location>
</feature>
<evidence type="ECO:0000256" key="2">
    <source>
        <dbReference type="SAM" id="MobiDB-lite"/>
    </source>
</evidence>
<keyword evidence="1" id="KW-0863">Zinc-finger</keyword>
<evidence type="ECO:0000313" key="5">
    <source>
        <dbReference type="Proteomes" id="UP000761534"/>
    </source>
</evidence>
<dbReference type="Proteomes" id="UP000761534">
    <property type="component" value="Unassembled WGS sequence"/>
</dbReference>
<dbReference type="SMART" id="SM00356">
    <property type="entry name" value="ZnF_C3H1"/>
    <property type="match status" value="1"/>
</dbReference>
<feature type="compositionally biased region" description="Low complexity" evidence="2">
    <location>
        <begin position="555"/>
        <end position="572"/>
    </location>
</feature>
<keyword evidence="5" id="KW-1185">Reference proteome</keyword>
<dbReference type="EMBL" id="SWFS01000097">
    <property type="protein sequence ID" value="KAA8916461.1"/>
    <property type="molecule type" value="Genomic_DNA"/>
</dbReference>
<feature type="region of interest" description="Disordered" evidence="2">
    <location>
        <begin position="419"/>
        <end position="640"/>
    </location>
</feature>
<feature type="region of interest" description="Disordered" evidence="2">
    <location>
        <begin position="746"/>
        <end position="765"/>
    </location>
</feature>
<feature type="compositionally biased region" description="Polar residues" evidence="2">
    <location>
        <begin position="1"/>
        <end position="10"/>
    </location>
</feature>
<feature type="compositionally biased region" description="Basic and acidic residues" evidence="2">
    <location>
        <begin position="616"/>
        <end position="633"/>
    </location>
</feature>
<feature type="region of interest" description="Disordered" evidence="2">
    <location>
        <begin position="56"/>
        <end position="131"/>
    </location>
</feature>
<accession>A0A642V9G8</accession>
<feature type="compositionally biased region" description="Polar residues" evidence="2">
    <location>
        <begin position="18"/>
        <end position="30"/>
    </location>
</feature>
<feature type="zinc finger region" description="C3H1-type" evidence="1">
    <location>
        <begin position="906"/>
        <end position="936"/>
    </location>
</feature>
<feature type="region of interest" description="Disordered" evidence="2">
    <location>
        <begin position="163"/>
        <end position="198"/>
    </location>
</feature>
<organism evidence="4 5">
    <name type="scientific">Trichomonascus ciferrii</name>
    <dbReference type="NCBI Taxonomy" id="44093"/>
    <lineage>
        <taxon>Eukaryota</taxon>
        <taxon>Fungi</taxon>
        <taxon>Dikarya</taxon>
        <taxon>Ascomycota</taxon>
        <taxon>Saccharomycotina</taxon>
        <taxon>Dipodascomycetes</taxon>
        <taxon>Dipodascales</taxon>
        <taxon>Trichomonascaceae</taxon>
        <taxon>Trichomonascus</taxon>
        <taxon>Trichomonascus ciferrii complex</taxon>
    </lineage>
</organism>
<evidence type="ECO:0000256" key="1">
    <source>
        <dbReference type="PROSITE-ProRule" id="PRU00723"/>
    </source>
</evidence>
<feature type="compositionally biased region" description="Low complexity" evidence="2">
    <location>
        <begin position="243"/>
        <end position="260"/>
    </location>
</feature>
<dbReference type="InterPro" id="IPR000571">
    <property type="entry name" value="Znf_CCCH"/>
</dbReference>
<gene>
    <name evidence="4" type="ORF">TRICI_001324</name>
</gene>
<feature type="compositionally biased region" description="Polar residues" evidence="2">
    <location>
        <begin position="524"/>
        <end position="537"/>
    </location>
</feature>
<feature type="domain" description="C3H1-type" evidence="3">
    <location>
        <begin position="906"/>
        <end position="936"/>
    </location>
</feature>
<sequence>MDNNSSSNGLNVDPRAYNPQQHGLSNSNANVFHHRHSAQQPAVLPSQPQAMTTVNPQLQQSSQQVLYSQSQPHRPGQPLVHGSAVLSGNSPQPPQTVAGYSPTHGKDGVVGASKKGANRGRLASNEVSGGLDFERQQQLQLHGIYGGENEEYLPRQMHTATPRISPEEQLQKQQLQRHLSSPQANPPKPPSLPTGVSPFLSMLIEQGGRQIDQPPMKRPYEGQADDSSLYNSNDPKKPKISSDDTTTATTTTTAPSPANNDDVDAENLLPEHIRNQLNELTPPEAMRLKMTALFNAFPENSPYLASRFRKLVLLADKNLWDKYNPDELDRAFSVAVEKGSTTFWKSFKGDDQLMARLRNYLAFLHSKKRHEETPVLKGLAQIPVTTAQFERAKMTKVLQLFERKGNEASSSLASKILKSAVRSDEKDKRSPSPDILEQKIVSKAVGGEKKNKDTTGKPPSSGTSGSTSSGSISSQKSGTTKQASSMKAKQTAAVTKPATADTKGSSADLKAASSRPTPHDSKITAATSDSTKSANTMGGSGFFKSLQSAQTAQKAKPSAQPATSTSSTASSARKAKASSEESSDAAHSTAKPAEKPKLFSSGGFSVTGHLANIRKASHDGNEKSERSESPTMERKKKKVHWKDDVDLVEIRTFTPDPSEVPHKLRSFNDAKQMEYHEAIHNFDPEQDEEVTWYEPPVIDIETAVPNKQYREALSIKRGGTKQPVQTEALAQQKREAHTMVVYYSSKADVPPSPAEPPSSNSFGSREPKIIPIAEVLKSHPLVQRLANTPPNNQQNVQSYESTINKIIGQTQANGRNTNNNILHHQNSSNHRNTPPPPPPPPPPIDDTTDQSLQDLLTKLGAITSGTANVANQNYNRNASAIVSEAVMRERQRDVRPNVRQDTGNPEKYRMACKYFSTANPNGCRRGNDCMFLHSQD</sequence>
<proteinExistence type="predicted"/>
<dbReference type="OrthoDB" id="4347at2759"/>
<dbReference type="PROSITE" id="PS50103">
    <property type="entry name" value="ZF_C3H1"/>
    <property type="match status" value="1"/>
</dbReference>
<feature type="compositionally biased region" description="Pro residues" evidence="2">
    <location>
        <begin position="833"/>
        <end position="844"/>
    </location>
</feature>
<comment type="caution">
    <text evidence="4">The sequence shown here is derived from an EMBL/GenBank/DDBJ whole genome shotgun (WGS) entry which is preliminary data.</text>
</comment>
<dbReference type="GO" id="GO:0008270">
    <property type="term" value="F:zinc ion binding"/>
    <property type="evidence" value="ECO:0007669"/>
    <property type="project" value="UniProtKB-KW"/>
</dbReference>
<feature type="compositionally biased region" description="Polar residues" evidence="2">
    <location>
        <begin position="171"/>
        <end position="183"/>
    </location>
</feature>
<keyword evidence="1" id="KW-0479">Metal-binding</keyword>
<feature type="compositionally biased region" description="Low complexity" evidence="2">
    <location>
        <begin position="456"/>
        <end position="482"/>
    </location>
</feature>
<feature type="region of interest" description="Disordered" evidence="2">
    <location>
        <begin position="210"/>
        <end position="264"/>
    </location>
</feature>
<feature type="region of interest" description="Disordered" evidence="2">
    <location>
        <begin position="1"/>
        <end position="43"/>
    </location>
</feature>
<dbReference type="VEuPathDB" id="FungiDB:TRICI_001324"/>
<reference evidence="4" key="1">
    <citation type="journal article" date="2019" name="G3 (Bethesda)">
        <title>Genome Assemblies of Two Rare Opportunistic Yeast Pathogens: Diutina rugosa (syn. Candida rugosa) and Trichomonascus ciferrii (syn. Candida ciferrii).</title>
        <authorList>
            <person name="Mixao V."/>
            <person name="Saus E."/>
            <person name="Hansen A.P."/>
            <person name="Lass-Florl C."/>
            <person name="Gabaldon T."/>
        </authorList>
    </citation>
    <scope>NUCLEOTIDE SEQUENCE</scope>
    <source>
        <strain evidence="4">CBS 4856</strain>
    </source>
</reference>
<evidence type="ECO:0000259" key="3">
    <source>
        <dbReference type="PROSITE" id="PS50103"/>
    </source>
</evidence>
<feature type="compositionally biased region" description="Polar residues" evidence="2">
    <location>
        <begin position="812"/>
        <end position="832"/>
    </location>
</feature>
<evidence type="ECO:0000313" key="4">
    <source>
        <dbReference type="EMBL" id="KAA8916461.1"/>
    </source>
</evidence>
<feature type="compositionally biased region" description="Low complexity" evidence="2">
    <location>
        <begin position="57"/>
        <end position="71"/>
    </location>
</feature>
<protein>
    <recommendedName>
        <fullName evidence="3">C3H1-type domain-containing protein</fullName>
    </recommendedName>
</protein>